<name>A0A9P9YKG7_9MUSC</name>
<dbReference type="Proteomes" id="UP001059596">
    <property type="component" value="Unassembled WGS sequence"/>
</dbReference>
<evidence type="ECO:0000313" key="1">
    <source>
        <dbReference type="EMBL" id="KAI8038174.1"/>
    </source>
</evidence>
<sequence>MGNLPAYRLRALRPFNICGVDFCGPFSTTYRIRAGRTNWGWQRILI</sequence>
<gene>
    <name evidence="1" type="ORF">M5D96_008863</name>
</gene>
<organism evidence="1 2">
    <name type="scientific">Drosophila gunungcola</name>
    <name type="common">fruit fly</name>
    <dbReference type="NCBI Taxonomy" id="103775"/>
    <lineage>
        <taxon>Eukaryota</taxon>
        <taxon>Metazoa</taxon>
        <taxon>Ecdysozoa</taxon>
        <taxon>Arthropoda</taxon>
        <taxon>Hexapoda</taxon>
        <taxon>Insecta</taxon>
        <taxon>Pterygota</taxon>
        <taxon>Neoptera</taxon>
        <taxon>Endopterygota</taxon>
        <taxon>Diptera</taxon>
        <taxon>Brachycera</taxon>
        <taxon>Muscomorpha</taxon>
        <taxon>Ephydroidea</taxon>
        <taxon>Drosophilidae</taxon>
        <taxon>Drosophila</taxon>
        <taxon>Sophophora</taxon>
    </lineage>
</organism>
<comment type="caution">
    <text evidence="1">The sequence shown here is derived from an EMBL/GenBank/DDBJ whole genome shotgun (WGS) entry which is preliminary data.</text>
</comment>
<dbReference type="EMBL" id="JAMKOV010000008">
    <property type="protein sequence ID" value="KAI8038174.1"/>
    <property type="molecule type" value="Genomic_DNA"/>
</dbReference>
<dbReference type="AlphaFoldDB" id="A0A9P9YKG7"/>
<proteinExistence type="predicted"/>
<reference evidence="1" key="1">
    <citation type="journal article" date="2023" name="Genome Biol. Evol.">
        <title>Long-read-based Genome Assembly of Drosophila gunungcola Reveals Fewer Chemosensory Genes in Flower-breeding Species.</title>
        <authorList>
            <person name="Negi A."/>
            <person name="Liao B.Y."/>
            <person name="Yeh S.D."/>
        </authorList>
    </citation>
    <scope>NUCLEOTIDE SEQUENCE</scope>
    <source>
        <strain evidence="1">Sukarami</strain>
    </source>
</reference>
<accession>A0A9P9YKG7</accession>
<keyword evidence="2" id="KW-1185">Reference proteome</keyword>
<protein>
    <submittedName>
        <fullName evidence="1">Uncharacterized protein</fullName>
    </submittedName>
</protein>
<evidence type="ECO:0000313" key="2">
    <source>
        <dbReference type="Proteomes" id="UP001059596"/>
    </source>
</evidence>